<evidence type="ECO:0000313" key="4">
    <source>
        <dbReference type="Proteomes" id="UP001634007"/>
    </source>
</evidence>
<gene>
    <name evidence="3" type="ORF">ACJRO7_008865</name>
</gene>
<organism evidence="3 4">
    <name type="scientific">Eucalyptus globulus</name>
    <name type="common">Tasmanian blue gum</name>
    <dbReference type="NCBI Taxonomy" id="34317"/>
    <lineage>
        <taxon>Eukaryota</taxon>
        <taxon>Viridiplantae</taxon>
        <taxon>Streptophyta</taxon>
        <taxon>Embryophyta</taxon>
        <taxon>Tracheophyta</taxon>
        <taxon>Spermatophyta</taxon>
        <taxon>Magnoliopsida</taxon>
        <taxon>eudicotyledons</taxon>
        <taxon>Gunneridae</taxon>
        <taxon>Pentapetalae</taxon>
        <taxon>rosids</taxon>
        <taxon>malvids</taxon>
        <taxon>Myrtales</taxon>
        <taxon>Myrtaceae</taxon>
        <taxon>Myrtoideae</taxon>
        <taxon>Eucalypteae</taxon>
        <taxon>Eucalyptus</taxon>
    </lineage>
</organism>
<evidence type="ECO:0000259" key="2">
    <source>
        <dbReference type="Pfam" id="PF11955"/>
    </source>
</evidence>
<evidence type="ECO:0000256" key="1">
    <source>
        <dbReference type="SAM" id="MobiDB-lite"/>
    </source>
</evidence>
<comment type="caution">
    <text evidence="3">The sequence shown here is derived from an EMBL/GenBank/DDBJ whole genome shotgun (WGS) entry which is preliminary data.</text>
</comment>
<evidence type="ECO:0000313" key="3">
    <source>
        <dbReference type="EMBL" id="KAL3717353.1"/>
    </source>
</evidence>
<dbReference type="PANTHER" id="PTHR31476">
    <property type="entry name" value="PROTEIN WHAT'S THIS FACTOR 1 HOMOLOG, CHLOROPLASTIC"/>
    <property type="match status" value="1"/>
</dbReference>
<sequence length="422" mass="48344">MYWFLQSKLYKLPQLALAHRLQATRLFIDARVKWVRDPFLDTAVEKEKDLKPLCSLLRHILTSPSLSLPLSSASLLHLPSSATTSTATSFFLKYPSVFTIFQPSPGLPLHVRLTPPALSVYRQESGLHLSPPLRHSAAMRLAKLLMLAGSSALPFHIINMFWWDLGLPPNYVADLLSDYPDYFNVRTVKDEATGNELLVLELMSWRDELAVSALQERAKDGYFNGKPGTRIRFSMNFPRGFDLEKRVKAWVDQWQDSPYISPYEDAFHLAPSSDHAEKWMVAVLHELLWLLPSKKTERDNLLCWGEYMGFGTRFKKVLAHHPGIFYISNKLKTQTVVLREAYKKDFLVERHPLMGMRHRYIHLMGKAKKSQRQINSASRTIRKRATSSQKVRRVGKDSHIHNADGREMTKGFSDGELGEASI</sequence>
<name>A0ABD3IUI3_EUCGL</name>
<dbReference type="InterPro" id="IPR045040">
    <property type="entry name" value="PORR_fam"/>
</dbReference>
<accession>A0ABD3IUI3</accession>
<dbReference type="EMBL" id="JBJKBG010000011">
    <property type="protein sequence ID" value="KAL3717353.1"/>
    <property type="molecule type" value="Genomic_DNA"/>
</dbReference>
<feature type="compositionally biased region" description="Basic and acidic residues" evidence="1">
    <location>
        <begin position="394"/>
        <end position="409"/>
    </location>
</feature>
<dbReference type="Proteomes" id="UP001634007">
    <property type="component" value="Unassembled WGS sequence"/>
</dbReference>
<protein>
    <recommendedName>
        <fullName evidence="2">PORR domain-containing protein</fullName>
    </recommendedName>
</protein>
<dbReference type="PANTHER" id="PTHR31476:SF19">
    <property type="entry name" value="UBIQUITIN CARBOXYL-TERMINAL HYDROLASE FAMILY PROTEIN"/>
    <property type="match status" value="1"/>
</dbReference>
<proteinExistence type="predicted"/>
<feature type="region of interest" description="Disordered" evidence="1">
    <location>
        <begin position="372"/>
        <end position="422"/>
    </location>
</feature>
<feature type="domain" description="PORR" evidence="2">
    <location>
        <begin position="35"/>
        <end position="368"/>
    </location>
</feature>
<feature type="compositionally biased region" description="Basic residues" evidence="1">
    <location>
        <begin position="380"/>
        <end position="393"/>
    </location>
</feature>
<keyword evidence="4" id="KW-1185">Reference proteome</keyword>
<dbReference type="Pfam" id="PF11955">
    <property type="entry name" value="PORR"/>
    <property type="match status" value="1"/>
</dbReference>
<reference evidence="3 4" key="1">
    <citation type="submission" date="2024-11" db="EMBL/GenBank/DDBJ databases">
        <title>Chromosome-level genome assembly of Eucalyptus globulus Labill. provides insights into its genome evolution.</title>
        <authorList>
            <person name="Li X."/>
        </authorList>
    </citation>
    <scope>NUCLEOTIDE SEQUENCE [LARGE SCALE GENOMIC DNA]</scope>
    <source>
        <strain evidence="3">CL2024</strain>
        <tissue evidence="3">Fresh tender leaves</tissue>
    </source>
</reference>
<dbReference type="AlphaFoldDB" id="A0ABD3IUI3"/>
<dbReference type="InterPro" id="IPR021099">
    <property type="entry name" value="PORR_domain"/>
</dbReference>